<name>A0A7S2X0T6_9CHLO</name>
<evidence type="ECO:0000256" key="1">
    <source>
        <dbReference type="SAM" id="MobiDB-lite"/>
    </source>
</evidence>
<protein>
    <submittedName>
        <fullName evidence="2">Uncharacterized protein</fullName>
    </submittedName>
</protein>
<sequence length="186" mass="20396">MACSASFSIMLSCSVFTLNNESYSALSLSSSSCFSSTFCFNSFSSLACDSLASESLFLWPIAASFIASIRFACCSIFDTASFPAVIICEIFSQYVEDSSFSLTVSSYTSGSSTLTRYVCTHPHAHAQKERQQQPKEKKRRTNHPSAQSNNNNPAKVPPHKHSWAKTDNQDNPPTVVVQSCPTVFVR</sequence>
<feature type="region of interest" description="Disordered" evidence="1">
    <location>
        <begin position="125"/>
        <end position="186"/>
    </location>
</feature>
<evidence type="ECO:0000313" key="2">
    <source>
        <dbReference type="EMBL" id="CAD9717391.1"/>
    </source>
</evidence>
<reference evidence="2" key="1">
    <citation type="submission" date="2021-01" db="EMBL/GenBank/DDBJ databases">
        <authorList>
            <person name="Corre E."/>
            <person name="Pelletier E."/>
            <person name="Niang G."/>
            <person name="Scheremetjew M."/>
            <person name="Finn R."/>
            <person name="Kale V."/>
            <person name="Holt S."/>
            <person name="Cochrane G."/>
            <person name="Meng A."/>
            <person name="Brown T."/>
            <person name="Cohen L."/>
        </authorList>
    </citation>
    <scope>NUCLEOTIDE SEQUENCE</scope>
    <source>
        <strain evidence="2">CCMP1205</strain>
    </source>
</reference>
<feature type="compositionally biased region" description="Basic and acidic residues" evidence="1">
    <location>
        <begin position="126"/>
        <end position="135"/>
    </location>
</feature>
<dbReference type="EMBL" id="HBHL01009386">
    <property type="protein sequence ID" value="CAD9717391.1"/>
    <property type="molecule type" value="Transcribed_RNA"/>
</dbReference>
<gene>
    <name evidence="2" type="ORF">CPRI1469_LOCUS6251</name>
</gene>
<proteinExistence type="predicted"/>
<accession>A0A7S2X0T6</accession>
<feature type="compositionally biased region" description="Polar residues" evidence="1">
    <location>
        <begin position="165"/>
        <end position="186"/>
    </location>
</feature>
<feature type="compositionally biased region" description="Polar residues" evidence="1">
    <location>
        <begin position="143"/>
        <end position="153"/>
    </location>
</feature>
<organism evidence="2">
    <name type="scientific">Chloropicon primus</name>
    <dbReference type="NCBI Taxonomy" id="1764295"/>
    <lineage>
        <taxon>Eukaryota</taxon>
        <taxon>Viridiplantae</taxon>
        <taxon>Chlorophyta</taxon>
        <taxon>Chloropicophyceae</taxon>
        <taxon>Chloropicales</taxon>
        <taxon>Chloropicaceae</taxon>
        <taxon>Chloropicon</taxon>
    </lineage>
</organism>
<dbReference type="AlphaFoldDB" id="A0A7S2X0T6"/>